<reference evidence="3 4" key="1">
    <citation type="submission" date="2016-07" db="EMBL/GenBank/DDBJ databases">
        <title>Pervasive Adenine N6-methylation of Active Genes in Fungi.</title>
        <authorList>
            <consortium name="DOE Joint Genome Institute"/>
            <person name="Mondo S.J."/>
            <person name="Dannebaum R.O."/>
            <person name="Kuo R.C."/>
            <person name="Labutti K."/>
            <person name="Haridas S."/>
            <person name="Kuo A."/>
            <person name="Salamov A."/>
            <person name="Ahrendt S.R."/>
            <person name="Lipzen A."/>
            <person name="Sullivan W."/>
            <person name="Andreopoulos W.B."/>
            <person name="Clum A."/>
            <person name="Lindquist E."/>
            <person name="Daum C."/>
            <person name="Ramamoorthy G.K."/>
            <person name="Gryganskyi A."/>
            <person name="Culley D."/>
            <person name="Magnuson J.K."/>
            <person name="James T.Y."/>
            <person name="O'Malley M.A."/>
            <person name="Stajich J.E."/>
            <person name="Spatafora J.W."/>
            <person name="Visel A."/>
            <person name="Grigoriev I.V."/>
        </authorList>
    </citation>
    <scope>NUCLEOTIDE SEQUENCE [LARGE SCALE GENOMIC DNA]</scope>
    <source>
        <strain evidence="3 4">NRRL 1336</strain>
    </source>
</reference>
<accession>A0A1X2I194</accession>
<feature type="non-terminal residue" evidence="3">
    <location>
        <position position="88"/>
    </location>
</feature>
<evidence type="ECO:0000313" key="3">
    <source>
        <dbReference type="EMBL" id="ORZ06250.1"/>
    </source>
</evidence>
<organism evidence="3 4">
    <name type="scientific">Absidia repens</name>
    <dbReference type="NCBI Taxonomy" id="90262"/>
    <lineage>
        <taxon>Eukaryota</taxon>
        <taxon>Fungi</taxon>
        <taxon>Fungi incertae sedis</taxon>
        <taxon>Mucoromycota</taxon>
        <taxon>Mucoromycotina</taxon>
        <taxon>Mucoromycetes</taxon>
        <taxon>Mucorales</taxon>
        <taxon>Cunninghamellaceae</taxon>
        <taxon>Absidia</taxon>
    </lineage>
</organism>
<keyword evidence="4" id="KW-1185">Reference proteome</keyword>
<proteinExistence type="predicted"/>
<dbReference type="Proteomes" id="UP000193560">
    <property type="component" value="Unassembled WGS sequence"/>
</dbReference>
<sequence>MKLHALYITFAIGLLTQVSQARPIGDASGGGVSLGPDLTPVDAIEDTVIPVFNKRQADDGAEAGFNKRQTDDEADAGAEAGFNKRQAD</sequence>
<feature type="chain" id="PRO_5010862668" evidence="2">
    <location>
        <begin position="22"/>
        <end position="88"/>
    </location>
</feature>
<feature type="signal peptide" evidence="2">
    <location>
        <begin position="1"/>
        <end position="21"/>
    </location>
</feature>
<comment type="caution">
    <text evidence="3">The sequence shown here is derived from an EMBL/GenBank/DDBJ whole genome shotgun (WGS) entry which is preliminary data.</text>
</comment>
<dbReference type="AlphaFoldDB" id="A0A1X2I194"/>
<protein>
    <submittedName>
        <fullName evidence="3">Uncharacterized protein</fullName>
    </submittedName>
</protein>
<name>A0A1X2I194_9FUNG</name>
<evidence type="ECO:0000256" key="2">
    <source>
        <dbReference type="SAM" id="SignalP"/>
    </source>
</evidence>
<gene>
    <name evidence="3" type="ORF">BCR42DRAFT_456521</name>
</gene>
<keyword evidence="2" id="KW-0732">Signal</keyword>
<feature type="region of interest" description="Disordered" evidence="1">
    <location>
        <begin position="59"/>
        <end position="88"/>
    </location>
</feature>
<evidence type="ECO:0000313" key="4">
    <source>
        <dbReference type="Proteomes" id="UP000193560"/>
    </source>
</evidence>
<dbReference type="EMBL" id="MCGE01000040">
    <property type="protein sequence ID" value="ORZ06250.1"/>
    <property type="molecule type" value="Genomic_DNA"/>
</dbReference>
<evidence type="ECO:0000256" key="1">
    <source>
        <dbReference type="SAM" id="MobiDB-lite"/>
    </source>
</evidence>